<feature type="transmembrane region" description="Helical" evidence="8">
    <location>
        <begin position="55"/>
        <end position="77"/>
    </location>
</feature>
<proteinExistence type="predicted"/>
<dbReference type="PANTHER" id="PTHR32196:SF29">
    <property type="entry name" value="AUTOINDUCER 2 IMPORT SYSTEM PERMEASE PROTEIN LSRC"/>
    <property type="match status" value="1"/>
</dbReference>
<keyword evidence="2" id="KW-0813">Transport</keyword>
<feature type="transmembrane region" description="Helical" evidence="8">
    <location>
        <begin position="12"/>
        <end position="29"/>
    </location>
</feature>
<dbReference type="GO" id="GO:0022857">
    <property type="term" value="F:transmembrane transporter activity"/>
    <property type="evidence" value="ECO:0007669"/>
    <property type="project" value="InterPro"/>
</dbReference>
<name>X1HHC1_9ZZZZ</name>
<dbReference type="AlphaFoldDB" id="X1HHC1"/>
<evidence type="ECO:0000256" key="6">
    <source>
        <dbReference type="ARBA" id="ARBA00022989"/>
    </source>
</evidence>
<evidence type="ECO:0000256" key="4">
    <source>
        <dbReference type="ARBA" id="ARBA00022519"/>
    </source>
</evidence>
<evidence type="ECO:0000313" key="9">
    <source>
        <dbReference type="EMBL" id="GAH44703.1"/>
    </source>
</evidence>
<dbReference type="InterPro" id="IPR001851">
    <property type="entry name" value="ABC_transp_permease"/>
</dbReference>
<keyword evidence="5 8" id="KW-0812">Transmembrane</keyword>
<comment type="caution">
    <text evidence="9">The sequence shown here is derived from an EMBL/GenBank/DDBJ whole genome shotgun (WGS) entry which is preliminary data.</text>
</comment>
<accession>X1HHC1</accession>
<comment type="subcellular location">
    <subcellularLocation>
        <location evidence="1">Cell membrane</location>
        <topology evidence="1">Multi-pass membrane protein</topology>
    </subcellularLocation>
</comment>
<evidence type="ECO:0000256" key="7">
    <source>
        <dbReference type="ARBA" id="ARBA00023136"/>
    </source>
</evidence>
<dbReference type="PANTHER" id="PTHR32196">
    <property type="entry name" value="ABC TRANSPORTER PERMEASE PROTEIN YPHD-RELATED-RELATED"/>
    <property type="match status" value="1"/>
</dbReference>
<evidence type="ECO:0000256" key="5">
    <source>
        <dbReference type="ARBA" id="ARBA00022692"/>
    </source>
</evidence>
<dbReference type="EMBL" id="BARU01007387">
    <property type="protein sequence ID" value="GAH44703.1"/>
    <property type="molecule type" value="Genomic_DNA"/>
</dbReference>
<keyword evidence="7 8" id="KW-0472">Membrane</keyword>
<sequence>QFYGGFRTSALWFFIIIFSLNLILIKTPYGNATYATGGNKEAARVLGVLVNRVKITNFIISAMLAGLAGCIQFARFSSVDPLRGTGMELEAIAAVVVGGTLMSGGYGNLIGTLFGVLLMGMVRSGLIMSGAPAYWYQAFIGIILISAAIINTKLKRWSIK</sequence>
<evidence type="ECO:0000256" key="8">
    <source>
        <dbReference type="SAM" id="Phobius"/>
    </source>
</evidence>
<dbReference type="Pfam" id="PF02653">
    <property type="entry name" value="BPD_transp_2"/>
    <property type="match status" value="1"/>
</dbReference>
<keyword evidence="6 8" id="KW-1133">Transmembrane helix</keyword>
<protein>
    <recommendedName>
        <fullName evidence="10">ABC transporter permease</fullName>
    </recommendedName>
</protein>
<evidence type="ECO:0000256" key="3">
    <source>
        <dbReference type="ARBA" id="ARBA00022475"/>
    </source>
</evidence>
<evidence type="ECO:0000256" key="2">
    <source>
        <dbReference type="ARBA" id="ARBA00022448"/>
    </source>
</evidence>
<evidence type="ECO:0000256" key="1">
    <source>
        <dbReference type="ARBA" id="ARBA00004651"/>
    </source>
</evidence>
<feature type="transmembrane region" description="Helical" evidence="8">
    <location>
        <begin position="134"/>
        <end position="154"/>
    </location>
</feature>
<keyword evidence="4" id="KW-0997">Cell inner membrane</keyword>
<dbReference type="GO" id="GO:0005886">
    <property type="term" value="C:plasma membrane"/>
    <property type="evidence" value="ECO:0007669"/>
    <property type="project" value="UniProtKB-SubCell"/>
</dbReference>
<organism evidence="9">
    <name type="scientific">marine sediment metagenome</name>
    <dbReference type="NCBI Taxonomy" id="412755"/>
    <lineage>
        <taxon>unclassified sequences</taxon>
        <taxon>metagenomes</taxon>
        <taxon>ecological metagenomes</taxon>
    </lineage>
</organism>
<evidence type="ECO:0008006" key="10">
    <source>
        <dbReference type="Google" id="ProtNLM"/>
    </source>
</evidence>
<dbReference type="CDD" id="cd06579">
    <property type="entry name" value="TM_PBP1_transp_AraH_like"/>
    <property type="match status" value="1"/>
</dbReference>
<feature type="non-terminal residue" evidence="9">
    <location>
        <position position="1"/>
    </location>
</feature>
<reference evidence="9" key="1">
    <citation type="journal article" date="2014" name="Front. Microbiol.">
        <title>High frequency of phylogenetically diverse reductive dehalogenase-homologous genes in deep subseafloor sedimentary metagenomes.</title>
        <authorList>
            <person name="Kawai M."/>
            <person name="Futagami T."/>
            <person name="Toyoda A."/>
            <person name="Takaki Y."/>
            <person name="Nishi S."/>
            <person name="Hori S."/>
            <person name="Arai W."/>
            <person name="Tsubouchi T."/>
            <person name="Morono Y."/>
            <person name="Uchiyama I."/>
            <person name="Ito T."/>
            <person name="Fujiyama A."/>
            <person name="Inagaki F."/>
            <person name="Takami H."/>
        </authorList>
    </citation>
    <scope>NUCLEOTIDE SEQUENCE</scope>
    <source>
        <strain evidence="9">Expedition CK06-06</strain>
    </source>
</reference>
<keyword evidence="3" id="KW-1003">Cell membrane</keyword>
<gene>
    <name evidence="9" type="ORF">S03H2_14559</name>
</gene>
<feature type="transmembrane region" description="Helical" evidence="8">
    <location>
        <begin position="89"/>
        <end position="122"/>
    </location>
</feature>